<dbReference type="PANTHER" id="PTHR44688:SF16">
    <property type="entry name" value="DNA-BINDING TRANSCRIPTIONAL ACTIVATOR DEVR_DOSR"/>
    <property type="match status" value="1"/>
</dbReference>
<name>A0ABX0E4G8_9ACTN</name>
<organism evidence="5 6">
    <name type="scientific">Streptomyces ureilyticus</name>
    <dbReference type="NCBI Taxonomy" id="1775131"/>
    <lineage>
        <taxon>Bacteria</taxon>
        <taxon>Bacillati</taxon>
        <taxon>Actinomycetota</taxon>
        <taxon>Actinomycetes</taxon>
        <taxon>Kitasatosporales</taxon>
        <taxon>Streptomycetaceae</taxon>
        <taxon>Streptomyces</taxon>
    </lineage>
</organism>
<keyword evidence="1" id="KW-0805">Transcription regulation</keyword>
<evidence type="ECO:0000313" key="5">
    <source>
        <dbReference type="EMBL" id="NGO47780.1"/>
    </source>
</evidence>
<keyword evidence="2" id="KW-0238">DNA-binding</keyword>
<protein>
    <submittedName>
        <fullName evidence="5">Helix-turn-helix transcriptional regulator</fullName>
    </submittedName>
</protein>
<feature type="domain" description="HTH luxR-type" evidence="4">
    <location>
        <begin position="128"/>
        <end position="193"/>
    </location>
</feature>
<gene>
    <name evidence="5" type="ORF">G6048_38785</name>
</gene>
<dbReference type="CDD" id="cd06170">
    <property type="entry name" value="LuxR_C_like"/>
    <property type="match status" value="1"/>
</dbReference>
<dbReference type="RefSeq" id="WP_165344290.1">
    <property type="nucleotide sequence ID" value="NZ_JAAKZX010000203.1"/>
</dbReference>
<dbReference type="InterPro" id="IPR000792">
    <property type="entry name" value="Tscrpt_reg_LuxR_C"/>
</dbReference>
<keyword evidence="6" id="KW-1185">Reference proteome</keyword>
<evidence type="ECO:0000313" key="6">
    <source>
        <dbReference type="Proteomes" id="UP001518140"/>
    </source>
</evidence>
<dbReference type="InterPro" id="IPR016032">
    <property type="entry name" value="Sig_transdc_resp-reg_C-effctor"/>
</dbReference>
<keyword evidence="3" id="KW-0804">Transcription</keyword>
<reference evidence="5 6" key="1">
    <citation type="submission" date="2020-02" db="EMBL/GenBank/DDBJ databases">
        <title>Whole-genome analyses of novel actinobacteria.</title>
        <authorList>
            <person name="Sahin N."/>
            <person name="Tokatli A."/>
        </authorList>
    </citation>
    <scope>NUCLEOTIDE SEQUENCE [LARGE SCALE GENOMIC DNA]</scope>
    <source>
        <strain evidence="5 6">YC419</strain>
    </source>
</reference>
<dbReference type="Proteomes" id="UP001518140">
    <property type="component" value="Unassembled WGS sequence"/>
</dbReference>
<dbReference type="PANTHER" id="PTHR44688">
    <property type="entry name" value="DNA-BINDING TRANSCRIPTIONAL ACTIVATOR DEVR_DOSR"/>
    <property type="match status" value="1"/>
</dbReference>
<comment type="caution">
    <text evidence="5">The sequence shown here is derived from an EMBL/GenBank/DDBJ whole genome shotgun (WGS) entry which is preliminary data.</text>
</comment>
<evidence type="ECO:0000256" key="3">
    <source>
        <dbReference type="ARBA" id="ARBA00023163"/>
    </source>
</evidence>
<dbReference type="SMART" id="SM00421">
    <property type="entry name" value="HTH_LUXR"/>
    <property type="match status" value="1"/>
</dbReference>
<dbReference type="Gene3D" id="3.40.50.2300">
    <property type="match status" value="1"/>
</dbReference>
<dbReference type="PROSITE" id="PS50043">
    <property type="entry name" value="HTH_LUXR_2"/>
    <property type="match status" value="1"/>
</dbReference>
<evidence type="ECO:0000256" key="2">
    <source>
        <dbReference type="ARBA" id="ARBA00023125"/>
    </source>
</evidence>
<dbReference type="EMBL" id="JAAKZX010000203">
    <property type="protein sequence ID" value="NGO47780.1"/>
    <property type="molecule type" value="Genomic_DNA"/>
</dbReference>
<sequence>MIKVGIFEAFPIFAHGLTDILVRAGFTVIGVHTVWEERRTTGADVFLVARETVHNTSPGAFTAEIPPGVPVVLIVPAGDNRTLEEYRRAGAAATIDRSAPASTVVEVVRTVTFDGIAPHSQLADLTEQNVEPGALSPREQQVLARIAVGLTHGQIARALAISPHTVDTYVKRIRSKLDLGNKAELTRAAMLSGLDAGSDVCGQVSGVG</sequence>
<evidence type="ECO:0000256" key="1">
    <source>
        <dbReference type="ARBA" id="ARBA00023015"/>
    </source>
</evidence>
<proteinExistence type="predicted"/>
<evidence type="ECO:0000259" key="4">
    <source>
        <dbReference type="PROSITE" id="PS50043"/>
    </source>
</evidence>
<dbReference type="PRINTS" id="PR00038">
    <property type="entry name" value="HTHLUXR"/>
</dbReference>
<dbReference type="Pfam" id="PF00196">
    <property type="entry name" value="GerE"/>
    <property type="match status" value="1"/>
</dbReference>
<dbReference type="SUPFAM" id="SSF46894">
    <property type="entry name" value="C-terminal effector domain of the bipartite response regulators"/>
    <property type="match status" value="1"/>
</dbReference>
<accession>A0ABX0E4G8</accession>